<dbReference type="KEGG" id="dci:103518507"/>
<sequence length="130" mass="14379">MGGSDIRWLGDSWRSSILHAVLQFDSRLPACDVAALVSSRVLSVYPRLTRLPVALPLTAGAGYCWLPDAGFDIGRHVFDVDDNQNNVQDYLGRLMNVELSHDKSPWEVHCLHQASDNCTAAGSTWLTIKQ</sequence>
<gene>
    <name evidence="2" type="primary">LOC103518507</name>
</gene>
<dbReference type="AlphaFoldDB" id="A0A1S3DHK2"/>
<organism evidence="1 2">
    <name type="scientific">Diaphorina citri</name>
    <name type="common">Asian citrus psyllid</name>
    <dbReference type="NCBI Taxonomy" id="121845"/>
    <lineage>
        <taxon>Eukaryota</taxon>
        <taxon>Metazoa</taxon>
        <taxon>Ecdysozoa</taxon>
        <taxon>Arthropoda</taxon>
        <taxon>Hexapoda</taxon>
        <taxon>Insecta</taxon>
        <taxon>Pterygota</taxon>
        <taxon>Neoptera</taxon>
        <taxon>Paraneoptera</taxon>
        <taxon>Hemiptera</taxon>
        <taxon>Sternorrhyncha</taxon>
        <taxon>Psylloidea</taxon>
        <taxon>Psyllidae</taxon>
        <taxon>Diaphorininae</taxon>
        <taxon>Diaphorina</taxon>
    </lineage>
</organism>
<accession>A0A1S3DHK2</accession>
<dbReference type="RefSeq" id="XP_008481797.1">
    <property type="nucleotide sequence ID" value="XM_008483575.2"/>
</dbReference>
<keyword evidence="1" id="KW-1185">Reference proteome</keyword>
<evidence type="ECO:0000313" key="2">
    <source>
        <dbReference type="RefSeq" id="XP_008481797.1"/>
    </source>
</evidence>
<evidence type="ECO:0000313" key="1">
    <source>
        <dbReference type="Proteomes" id="UP000079169"/>
    </source>
</evidence>
<protein>
    <submittedName>
        <fullName evidence="2">Uncharacterized protein LOC103518507</fullName>
    </submittedName>
</protein>
<dbReference type="STRING" id="121845.A0A1S3DHK2"/>
<dbReference type="Proteomes" id="UP000079169">
    <property type="component" value="Unplaced"/>
</dbReference>
<reference evidence="2" key="1">
    <citation type="submission" date="2025-08" db="UniProtKB">
        <authorList>
            <consortium name="RefSeq"/>
        </authorList>
    </citation>
    <scope>IDENTIFICATION</scope>
</reference>
<name>A0A1S3DHK2_DIACI</name>
<proteinExistence type="predicted"/>
<dbReference type="PaxDb" id="121845-A0A1S3DHK2"/>
<dbReference type="GeneID" id="103518507"/>